<evidence type="ECO:0000313" key="1">
    <source>
        <dbReference type="EMBL" id="JAH28371.1"/>
    </source>
</evidence>
<reference evidence="1" key="1">
    <citation type="submission" date="2014-11" db="EMBL/GenBank/DDBJ databases">
        <authorList>
            <person name="Amaro Gonzalez C."/>
        </authorList>
    </citation>
    <scope>NUCLEOTIDE SEQUENCE</scope>
</reference>
<reference evidence="1" key="2">
    <citation type="journal article" date="2015" name="Fish Shellfish Immunol.">
        <title>Early steps in the European eel (Anguilla anguilla)-Vibrio vulnificus interaction in the gills: Role of the RtxA13 toxin.</title>
        <authorList>
            <person name="Callol A."/>
            <person name="Pajuelo D."/>
            <person name="Ebbesson L."/>
            <person name="Teles M."/>
            <person name="MacKenzie S."/>
            <person name="Amaro C."/>
        </authorList>
    </citation>
    <scope>NUCLEOTIDE SEQUENCE</scope>
</reference>
<name>A0A0E9RGW1_ANGAN</name>
<dbReference type="EMBL" id="GBXM01080206">
    <property type="protein sequence ID" value="JAH28371.1"/>
    <property type="molecule type" value="Transcribed_RNA"/>
</dbReference>
<organism evidence="1">
    <name type="scientific">Anguilla anguilla</name>
    <name type="common">European freshwater eel</name>
    <name type="synonym">Muraena anguilla</name>
    <dbReference type="NCBI Taxonomy" id="7936"/>
    <lineage>
        <taxon>Eukaryota</taxon>
        <taxon>Metazoa</taxon>
        <taxon>Chordata</taxon>
        <taxon>Craniata</taxon>
        <taxon>Vertebrata</taxon>
        <taxon>Euteleostomi</taxon>
        <taxon>Actinopterygii</taxon>
        <taxon>Neopterygii</taxon>
        <taxon>Teleostei</taxon>
        <taxon>Anguilliformes</taxon>
        <taxon>Anguillidae</taxon>
        <taxon>Anguilla</taxon>
    </lineage>
</organism>
<accession>A0A0E9RGW1</accession>
<sequence>MYGCHWNSLTCLH</sequence>
<protein>
    <submittedName>
        <fullName evidence="1">Uncharacterized protein</fullName>
    </submittedName>
</protein>
<proteinExistence type="predicted"/>